<keyword evidence="3" id="KW-0808">Transferase</keyword>
<keyword evidence="7" id="KW-0804">Transcription</keyword>
<evidence type="ECO:0000256" key="2">
    <source>
        <dbReference type="ARBA" id="ARBA00005384"/>
    </source>
</evidence>
<evidence type="ECO:0000256" key="7">
    <source>
        <dbReference type="ARBA" id="ARBA00023163"/>
    </source>
</evidence>
<feature type="domain" description="HTH gntR-type" evidence="8">
    <location>
        <begin position="4"/>
        <end position="72"/>
    </location>
</feature>
<dbReference type="Gene3D" id="1.10.10.10">
    <property type="entry name" value="Winged helix-like DNA-binding domain superfamily/Winged helix DNA-binding domain"/>
    <property type="match status" value="1"/>
</dbReference>
<keyword evidence="3" id="KW-0032">Aminotransferase</keyword>
<comment type="cofactor">
    <cofactor evidence="1">
        <name>pyridoxal 5'-phosphate</name>
        <dbReference type="ChEBI" id="CHEBI:597326"/>
    </cofactor>
</comment>
<dbReference type="Pfam" id="PF00392">
    <property type="entry name" value="GntR"/>
    <property type="match status" value="1"/>
</dbReference>
<dbReference type="SUPFAM" id="SSF53383">
    <property type="entry name" value="PLP-dependent transferases"/>
    <property type="match status" value="1"/>
</dbReference>
<dbReference type="InterPro" id="IPR015421">
    <property type="entry name" value="PyrdxlP-dep_Trfase_major"/>
</dbReference>
<keyword evidence="5" id="KW-0805">Transcription regulation</keyword>
<dbReference type="CDD" id="cd07377">
    <property type="entry name" value="WHTH_GntR"/>
    <property type="match status" value="1"/>
</dbReference>
<evidence type="ECO:0000313" key="10">
    <source>
        <dbReference type="Proteomes" id="UP000233375"/>
    </source>
</evidence>
<evidence type="ECO:0000256" key="1">
    <source>
        <dbReference type="ARBA" id="ARBA00001933"/>
    </source>
</evidence>
<organism evidence="9 10">
    <name type="scientific">Niallia nealsonii</name>
    <dbReference type="NCBI Taxonomy" id="115979"/>
    <lineage>
        <taxon>Bacteria</taxon>
        <taxon>Bacillati</taxon>
        <taxon>Bacillota</taxon>
        <taxon>Bacilli</taxon>
        <taxon>Bacillales</taxon>
        <taxon>Bacillaceae</taxon>
        <taxon>Niallia</taxon>
    </lineage>
</organism>
<dbReference type="InterPro" id="IPR015422">
    <property type="entry name" value="PyrdxlP-dep_Trfase_small"/>
</dbReference>
<dbReference type="AlphaFoldDB" id="A0A2N0Z0H6"/>
<dbReference type="GO" id="GO:0003677">
    <property type="term" value="F:DNA binding"/>
    <property type="evidence" value="ECO:0007669"/>
    <property type="project" value="UniProtKB-KW"/>
</dbReference>
<dbReference type="CDD" id="cd00609">
    <property type="entry name" value="AAT_like"/>
    <property type="match status" value="1"/>
</dbReference>
<dbReference type="Gene3D" id="3.40.640.10">
    <property type="entry name" value="Type I PLP-dependent aspartate aminotransferase-like (Major domain)"/>
    <property type="match status" value="1"/>
</dbReference>
<dbReference type="Pfam" id="PF00155">
    <property type="entry name" value="Aminotran_1_2"/>
    <property type="match status" value="1"/>
</dbReference>
<dbReference type="InterPro" id="IPR000524">
    <property type="entry name" value="Tscrpt_reg_HTH_GntR"/>
</dbReference>
<dbReference type="Proteomes" id="UP000233375">
    <property type="component" value="Unassembled WGS sequence"/>
</dbReference>
<dbReference type="RefSeq" id="WP_101177786.1">
    <property type="nucleotide sequence ID" value="NZ_PISE01000030.1"/>
</dbReference>
<comment type="caution">
    <text evidence="9">The sequence shown here is derived from an EMBL/GenBank/DDBJ whole genome shotgun (WGS) entry which is preliminary data.</text>
</comment>
<evidence type="ECO:0000313" key="9">
    <source>
        <dbReference type="EMBL" id="PKG23017.1"/>
    </source>
</evidence>
<comment type="similarity">
    <text evidence="2">In the C-terminal section; belongs to the class-I pyridoxal-phosphate-dependent aminotransferase family.</text>
</comment>
<dbReference type="GO" id="GO:0008483">
    <property type="term" value="F:transaminase activity"/>
    <property type="evidence" value="ECO:0007669"/>
    <property type="project" value="UniProtKB-KW"/>
</dbReference>
<keyword evidence="10" id="KW-1185">Reference proteome</keyword>
<dbReference type="Gene3D" id="3.90.1150.10">
    <property type="entry name" value="Aspartate Aminotransferase, domain 1"/>
    <property type="match status" value="1"/>
</dbReference>
<dbReference type="GO" id="GO:0003700">
    <property type="term" value="F:DNA-binding transcription factor activity"/>
    <property type="evidence" value="ECO:0007669"/>
    <property type="project" value="InterPro"/>
</dbReference>
<evidence type="ECO:0000256" key="4">
    <source>
        <dbReference type="ARBA" id="ARBA00022898"/>
    </source>
</evidence>
<protein>
    <submittedName>
        <fullName evidence="9">GntR family transcriptional regulator</fullName>
    </submittedName>
</protein>
<dbReference type="PROSITE" id="PS50949">
    <property type="entry name" value="HTH_GNTR"/>
    <property type="match status" value="1"/>
</dbReference>
<evidence type="ECO:0000256" key="6">
    <source>
        <dbReference type="ARBA" id="ARBA00023125"/>
    </source>
</evidence>
<dbReference type="InterPro" id="IPR036388">
    <property type="entry name" value="WH-like_DNA-bd_sf"/>
</dbReference>
<dbReference type="SUPFAM" id="SSF46785">
    <property type="entry name" value="Winged helix' DNA-binding domain"/>
    <property type="match status" value="1"/>
</dbReference>
<dbReference type="OrthoDB" id="9802328at2"/>
<evidence type="ECO:0000256" key="5">
    <source>
        <dbReference type="ARBA" id="ARBA00023015"/>
    </source>
</evidence>
<dbReference type="InterPro" id="IPR036390">
    <property type="entry name" value="WH_DNA-bd_sf"/>
</dbReference>
<proteinExistence type="inferred from homology"/>
<dbReference type="PANTHER" id="PTHR46577:SF1">
    <property type="entry name" value="HTH-TYPE TRANSCRIPTIONAL REGULATORY PROTEIN GABR"/>
    <property type="match status" value="1"/>
</dbReference>
<sequence>MTRIPLYQQVCDYIIQRIKTGEWEEGSRLPSIRTLASQLGVNRLTVLKAFQVLKDSQYVYAKDKSGYYVQKNADNQKKQQSTLNEPKIYSYIKNSHLSDIHNKPVNYMFSTSLIDPKLLPNRYLSEHVKEVFDQYPQLLGTYAPVKGDKELIKGFSAYFQKYYNFYIHEESILITTGAQQGIDIIAKVFVQSRDYVLIDSPTYSAAVDIFLNRGAQLLPIDLTTKGFSLEQVESYMKKYKPKLFYMNPTFHNPTGYTVPTEQRKQLVELAERYQCILVEDDSFHEIYFVKAPPAPIFTYDPCGYVIYLRSFSKYIAPGLRICALLAHPILIKWLVKGKALADNGTPLLNQKAFLYYLTSERVQRHMEKLRIALQLRKEAMEKELSLKQFQWNSPAGGLNLWVKLHEDINIEKFKIKALEQQISIVPGNICDPLARSIPYIRLSYSFLNEQEIKEGIQLLNEVHESLKV</sequence>
<dbReference type="SMART" id="SM00345">
    <property type="entry name" value="HTH_GNTR"/>
    <property type="match status" value="1"/>
</dbReference>
<keyword evidence="6" id="KW-0238">DNA-binding</keyword>
<name>A0A2N0Z0H6_9BACI</name>
<dbReference type="InterPro" id="IPR015424">
    <property type="entry name" value="PyrdxlP-dep_Trfase"/>
</dbReference>
<evidence type="ECO:0000256" key="3">
    <source>
        <dbReference type="ARBA" id="ARBA00022576"/>
    </source>
</evidence>
<dbReference type="EMBL" id="PISE01000030">
    <property type="protein sequence ID" value="PKG23017.1"/>
    <property type="molecule type" value="Genomic_DNA"/>
</dbReference>
<keyword evidence="4" id="KW-0663">Pyridoxal phosphate</keyword>
<accession>A0A2N0Z0H6</accession>
<reference evidence="9 10" key="1">
    <citation type="journal article" date="2003" name="Int. J. Syst. Evol. Microbiol.">
        <title>Bacillus nealsonii sp. nov., isolated from a spacecraft-assembly facility, whose spores are gamma-radiation resistant.</title>
        <authorList>
            <person name="Venkateswaran K."/>
            <person name="Kempf M."/>
            <person name="Chen F."/>
            <person name="Satomi M."/>
            <person name="Nicholson W."/>
            <person name="Kern R."/>
        </authorList>
    </citation>
    <scope>NUCLEOTIDE SEQUENCE [LARGE SCALE GENOMIC DNA]</scope>
    <source>
        <strain evidence="9 10">FO-92</strain>
    </source>
</reference>
<gene>
    <name evidence="9" type="ORF">CWS01_13820</name>
</gene>
<dbReference type="PANTHER" id="PTHR46577">
    <property type="entry name" value="HTH-TYPE TRANSCRIPTIONAL REGULATORY PROTEIN GABR"/>
    <property type="match status" value="1"/>
</dbReference>
<dbReference type="InterPro" id="IPR051446">
    <property type="entry name" value="HTH_trans_reg/aminotransferase"/>
</dbReference>
<evidence type="ECO:0000259" key="8">
    <source>
        <dbReference type="PROSITE" id="PS50949"/>
    </source>
</evidence>
<dbReference type="InterPro" id="IPR004839">
    <property type="entry name" value="Aminotransferase_I/II_large"/>
</dbReference>
<dbReference type="GO" id="GO:0030170">
    <property type="term" value="F:pyridoxal phosphate binding"/>
    <property type="evidence" value="ECO:0007669"/>
    <property type="project" value="InterPro"/>
</dbReference>